<dbReference type="InterPro" id="IPR006680">
    <property type="entry name" value="Amidohydro-rel"/>
</dbReference>
<comment type="caution">
    <text evidence="6">The sequence shown here is derived from an EMBL/GenBank/DDBJ whole genome shotgun (WGS) entry which is preliminary data.</text>
</comment>
<evidence type="ECO:0000256" key="1">
    <source>
        <dbReference type="ARBA" id="ARBA00001947"/>
    </source>
</evidence>
<dbReference type="Gene3D" id="2.30.40.10">
    <property type="entry name" value="Urease, subunit C, domain 1"/>
    <property type="match status" value="1"/>
</dbReference>
<proteinExistence type="predicted"/>
<evidence type="ECO:0000256" key="2">
    <source>
        <dbReference type="ARBA" id="ARBA00022723"/>
    </source>
</evidence>
<evidence type="ECO:0000256" key="3">
    <source>
        <dbReference type="ARBA" id="ARBA00022801"/>
    </source>
</evidence>
<dbReference type="GO" id="GO:0008270">
    <property type="term" value="F:zinc ion binding"/>
    <property type="evidence" value="ECO:0007669"/>
    <property type="project" value="TreeGrafter"/>
</dbReference>
<dbReference type="InterPro" id="IPR051607">
    <property type="entry name" value="Metallo-dep_hydrolases"/>
</dbReference>
<keyword evidence="2" id="KW-0479">Metal-binding</keyword>
<dbReference type="GO" id="GO:0046098">
    <property type="term" value="P:guanine metabolic process"/>
    <property type="evidence" value="ECO:0007669"/>
    <property type="project" value="TreeGrafter"/>
</dbReference>
<comment type="cofactor">
    <cofactor evidence="1">
        <name>Zn(2+)</name>
        <dbReference type="ChEBI" id="CHEBI:29105"/>
    </cofactor>
</comment>
<dbReference type="EMBL" id="JARJCW010000031">
    <property type="protein sequence ID" value="KAJ7209236.1"/>
    <property type="molecule type" value="Genomic_DNA"/>
</dbReference>
<dbReference type="GO" id="GO:0008892">
    <property type="term" value="F:guanine deaminase activity"/>
    <property type="evidence" value="ECO:0007669"/>
    <property type="project" value="TreeGrafter"/>
</dbReference>
<dbReference type="Proteomes" id="UP001219525">
    <property type="component" value="Unassembled WGS sequence"/>
</dbReference>
<dbReference type="PANTHER" id="PTHR11271">
    <property type="entry name" value="GUANINE DEAMINASE"/>
    <property type="match status" value="1"/>
</dbReference>
<dbReference type="Pfam" id="PF01979">
    <property type="entry name" value="Amidohydro_1"/>
    <property type="match status" value="1"/>
</dbReference>
<keyword evidence="3" id="KW-0378">Hydrolase</keyword>
<evidence type="ECO:0000313" key="6">
    <source>
        <dbReference type="EMBL" id="KAJ7209236.1"/>
    </source>
</evidence>
<keyword evidence="4" id="KW-0862">Zinc</keyword>
<accession>A0AAD6YB17</accession>
<keyword evidence="7" id="KW-1185">Reference proteome</keyword>
<gene>
    <name evidence="6" type="ORF">GGX14DRAFT_632474</name>
</gene>
<name>A0AAD6YB17_9AGAR</name>
<dbReference type="GO" id="GO:0005829">
    <property type="term" value="C:cytosol"/>
    <property type="evidence" value="ECO:0007669"/>
    <property type="project" value="TreeGrafter"/>
</dbReference>
<reference evidence="6" key="1">
    <citation type="submission" date="2023-03" db="EMBL/GenBank/DDBJ databases">
        <title>Massive genome expansion in bonnet fungi (Mycena s.s.) driven by repeated elements and novel gene families across ecological guilds.</title>
        <authorList>
            <consortium name="Lawrence Berkeley National Laboratory"/>
            <person name="Harder C.B."/>
            <person name="Miyauchi S."/>
            <person name="Viragh M."/>
            <person name="Kuo A."/>
            <person name="Thoen E."/>
            <person name="Andreopoulos B."/>
            <person name="Lu D."/>
            <person name="Skrede I."/>
            <person name="Drula E."/>
            <person name="Henrissat B."/>
            <person name="Morin E."/>
            <person name="Kohler A."/>
            <person name="Barry K."/>
            <person name="LaButti K."/>
            <person name="Morin E."/>
            <person name="Salamov A."/>
            <person name="Lipzen A."/>
            <person name="Mereny Z."/>
            <person name="Hegedus B."/>
            <person name="Baldrian P."/>
            <person name="Stursova M."/>
            <person name="Weitz H."/>
            <person name="Taylor A."/>
            <person name="Grigoriev I.V."/>
            <person name="Nagy L.G."/>
            <person name="Martin F."/>
            <person name="Kauserud H."/>
        </authorList>
    </citation>
    <scope>NUCLEOTIDE SEQUENCE</scope>
    <source>
        <strain evidence="6">9144</strain>
    </source>
</reference>
<evidence type="ECO:0000259" key="5">
    <source>
        <dbReference type="Pfam" id="PF01979"/>
    </source>
</evidence>
<dbReference type="InterPro" id="IPR011059">
    <property type="entry name" value="Metal-dep_hydrolase_composite"/>
</dbReference>
<dbReference type="SUPFAM" id="SSF51338">
    <property type="entry name" value="Composite domain of metallo-dependent hydrolases"/>
    <property type="match status" value="1"/>
</dbReference>
<protein>
    <recommendedName>
        <fullName evidence="5">Amidohydrolase-related domain-containing protein</fullName>
    </recommendedName>
</protein>
<dbReference type="PANTHER" id="PTHR11271:SF6">
    <property type="entry name" value="GUANINE DEAMINASE"/>
    <property type="match status" value="1"/>
</dbReference>
<evidence type="ECO:0000313" key="7">
    <source>
        <dbReference type="Proteomes" id="UP001219525"/>
    </source>
</evidence>
<feature type="domain" description="Amidohydrolase-related" evidence="5">
    <location>
        <begin position="52"/>
        <end position="142"/>
    </location>
</feature>
<evidence type="ECO:0000256" key="4">
    <source>
        <dbReference type="ARBA" id="ARBA00022833"/>
    </source>
</evidence>
<organism evidence="6 7">
    <name type="scientific">Mycena pura</name>
    <dbReference type="NCBI Taxonomy" id="153505"/>
    <lineage>
        <taxon>Eukaryota</taxon>
        <taxon>Fungi</taxon>
        <taxon>Dikarya</taxon>
        <taxon>Basidiomycota</taxon>
        <taxon>Agaricomycotina</taxon>
        <taxon>Agaricomycetes</taxon>
        <taxon>Agaricomycetidae</taxon>
        <taxon>Agaricales</taxon>
        <taxon>Marasmiineae</taxon>
        <taxon>Mycenaceae</taxon>
        <taxon>Mycena</taxon>
    </lineage>
</organism>
<sequence length="148" mass="16409">MHNNYCGLSGLGGGYVGLSTRGLVYQATMFISTIEHNITKSFFADVELSPLQCSVVPRPSLSIKQLLYLATLGGAKVCGLDRVGNLKEGNSFDALLVSVRADAGNPAVWWEEREELEERLGRFFFCGDERNIKRVWVQGNCVKKEANY</sequence>
<dbReference type="AlphaFoldDB" id="A0AAD6YB17"/>